<keyword evidence="1" id="KW-0472">Membrane</keyword>
<dbReference type="AlphaFoldDB" id="A0A1G5YZ37"/>
<evidence type="ECO:0000313" key="3">
    <source>
        <dbReference type="Proteomes" id="UP000198588"/>
    </source>
</evidence>
<name>A0A1G5YZ37_9HYPH</name>
<protein>
    <submittedName>
        <fullName evidence="2">Exopolysaccharide production repressor protein</fullName>
    </submittedName>
</protein>
<keyword evidence="1" id="KW-0812">Transmembrane</keyword>
<sequence length="92" mass="9692">MGMALPKFILGMIFALAIVVGWSWLGGASTGTILVRVIICAVVIQAGYFVLVYAMIAGGAPTPADMARDAERKLNTTEVAEGDKLGARRSLH</sequence>
<proteinExistence type="predicted"/>
<dbReference type="Proteomes" id="UP000198588">
    <property type="component" value="Unassembled WGS sequence"/>
</dbReference>
<keyword evidence="1" id="KW-1133">Transmembrane helix</keyword>
<dbReference type="EMBL" id="FMXM01000012">
    <property type="protein sequence ID" value="SDA87395.1"/>
    <property type="molecule type" value="Genomic_DNA"/>
</dbReference>
<feature type="transmembrane region" description="Helical" evidence="1">
    <location>
        <begin position="7"/>
        <end position="27"/>
    </location>
</feature>
<evidence type="ECO:0000256" key="1">
    <source>
        <dbReference type="SAM" id="Phobius"/>
    </source>
</evidence>
<feature type="transmembrane region" description="Helical" evidence="1">
    <location>
        <begin position="33"/>
        <end position="56"/>
    </location>
</feature>
<reference evidence="2 3" key="1">
    <citation type="submission" date="2016-10" db="EMBL/GenBank/DDBJ databases">
        <authorList>
            <person name="de Groot N.N."/>
        </authorList>
    </citation>
    <scope>NUCLEOTIDE SEQUENCE [LARGE SCALE GENOMIC DNA]</scope>
    <source>
        <strain evidence="2 3">CGMCC 1.12097</strain>
    </source>
</reference>
<accession>A0A1G5YZ37</accession>
<gene>
    <name evidence="2" type="ORF">SAMN02927914_03889</name>
</gene>
<organism evidence="2 3">
    <name type="scientific">Mesorhizobium qingshengii</name>
    <dbReference type="NCBI Taxonomy" id="1165689"/>
    <lineage>
        <taxon>Bacteria</taxon>
        <taxon>Pseudomonadati</taxon>
        <taxon>Pseudomonadota</taxon>
        <taxon>Alphaproteobacteria</taxon>
        <taxon>Hyphomicrobiales</taxon>
        <taxon>Phyllobacteriaceae</taxon>
        <taxon>Mesorhizobium</taxon>
    </lineage>
</organism>
<evidence type="ECO:0000313" key="2">
    <source>
        <dbReference type="EMBL" id="SDA87395.1"/>
    </source>
</evidence>